<dbReference type="STRING" id="1851148.SMSP2_00691"/>
<evidence type="ECO:0000256" key="1">
    <source>
        <dbReference type="ARBA" id="ARBA00004141"/>
    </source>
</evidence>
<dbReference type="GO" id="GO:0005886">
    <property type="term" value="C:plasma membrane"/>
    <property type="evidence" value="ECO:0007669"/>
    <property type="project" value="TreeGrafter"/>
</dbReference>
<comment type="subcellular location">
    <subcellularLocation>
        <location evidence="1">Membrane</location>
        <topology evidence="1">Multi-pass membrane protein</topology>
    </subcellularLocation>
</comment>
<feature type="transmembrane region" description="Helical" evidence="6">
    <location>
        <begin position="128"/>
        <end position="150"/>
    </location>
</feature>
<evidence type="ECO:0000256" key="2">
    <source>
        <dbReference type="ARBA" id="ARBA00005268"/>
    </source>
</evidence>
<evidence type="ECO:0000256" key="6">
    <source>
        <dbReference type="SAM" id="Phobius"/>
    </source>
</evidence>
<dbReference type="Proteomes" id="UP000188181">
    <property type="component" value="Chromosome"/>
</dbReference>
<dbReference type="KEGG" id="pbas:SMSP2_00691"/>
<feature type="transmembrane region" description="Helical" evidence="6">
    <location>
        <begin position="40"/>
        <end position="58"/>
    </location>
</feature>
<proteinExistence type="inferred from homology"/>
<evidence type="ECO:0000256" key="3">
    <source>
        <dbReference type="ARBA" id="ARBA00022692"/>
    </source>
</evidence>
<feature type="transmembrane region" description="Helical" evidence="6">
    <location>
        <begin position="64"/>
        <end position="82"/>
    </location>
</feature>
<feature type="transmembrane region" description="Helical" evidence="6">
    <location>
        <begin position="6"/>
        <end position="28"/>
    </location>
</feature>
<evidence type="ECO:0000256" key="4">
    <source>
        <dbReference type="ARBA" id="ARBA00022989"/>
    </source>
</evidence>
<dbReference type="InterPro" id="IPR005226">
    <property type="entry name" value="UPF0014_fam"/>
</dbReference>
<gene>
    <name evidence="7" type="ORF">SMSP2_00691</name>
</gene>
<reference evidence="8" key="1">
    <citation type="submission" date="2017-02" db="EMBL/GenBank/DDBJ databases">
        <title>Comparative genomics and description of representatives of a novel lineage of planctomycetes thriving in anoxic sediments.</title>
        <authorList>
            <person name="Spring S."/>
            <person name="Bunk B."/>
            <person name="Sproer C."/>
        </authorList>
    </citation>
    <scope>NUCLEOTIDE SEQUENCE [LARGE SCALE GENOMIC DNA]</scope>
    <source>
        <strain evidence="8">SM-Chi-D1</strain>
    </source>
</reference>
<feature type="transmembrane region" description="Helical" evidence="6">
    <location>
        <begin position="185"/>
        <end position="211"/>
    </location>
</feature>
<dbReference type="Pfam" id="PF03649">
    <property type="entry name" value="UPF0014"/>
    <property type="match status" value="1"/>
</dbReference>
<keyword evidence="8" id="KW-1185">Reference proteome</keyword>
<feature type="transmembrane region" description="Helical" evidence="6">
    <location>
        <begin position="94"/>
        <end position="116"/>
    </location>
</feature>
<sequence length="262" mass="28486">MNTSNIHILNLSLGYLMLLIPMGIMLWLKIGLIGKTALAALRMTVQLLFVGFYLQVVFEADNFWLTLAWLIIMVTVADFTIIRGCGLKLRRFLSSLFIALLAGTAIPLIYFVGVILTDKNLLAPQFAIPIGGMILGNCLRADVIGIAGFYESIKENRKSFLLTLSQGASLTEAVRPHFRKAFSKALMPTISTMSAIGLVSLPGMMTGVILAGADPITAIKYQIAIMISIFTGTSITIALGILLTTKKCFTDYGLPVDDIFIT</sequence>
<dbReference type="RefSeq" id="WP_146682618.1">
    <property type="nucleotide sequence ID" value="NZ_CP019646.1"/>
</dbReference>
<name>A0A1Q2MCB6_9BACT</name>
<comment type="similarity">
    <text evidence="2">Belongs to the UPF0014 family.</text>
</comment>
<evidence type="ECO:0000256" key="5">
    <source>
        <dbReference type="ARBA" id="ARBA00023136"/>
    </source>
</evidence>
<evidence type="ECO:0000313" key="8">
    <source>
        <dbReference type="Proteomes" id="UP000188181"/>
    </source>
</evidence>
<feature type="transmembrane region" description="Helical" evidence="6">
    <location>
        <begin position="223"/>
        <end position="243"/>
    </location>
</feature>
<dbReference type="OrthoDB" id="9791807at2"/>
<evidence type="ECO:0000313" key="7">
    <source>
        <dbReference type="EMBL" id="AQQ70346.1"/>
    </source>
</evidence>
<accession>A0A1Q2MCB6</accession>
<dbReference type="AlphaFoldDB" id="A0A1Q2MCB6"/>
<keyword evidence="3 6" id="KW-0812">Transmembrane</keyword>
<dbReference type="EMBL" id="CP019646">
    <property type="protein sequence ID" value="AQQ70346.1"/>
    <property type="molecule type" value="Genomic_DNA"/>
</dbReference>
<keyword evidence="4 6" id="KW-1133">Transmembrane helix</keyword>
<dbReference type="PANTHER" id="PTHR30028">
    <property type="entry name" value="UPF0014 INNER MEMBRANE PROTEIN YBBM-RELATED"/>
    <property type="match status" value="1"/>
</dbReference>
<protein>
    <submittedName>
        <fullName evidence="7">ABC-type uncharacterized transport system, permease component</fullName>
    </submittedName>
</protein>
<organism evidence="7 8">
    <name type="scientific">Limihaloglobus sulfuriphilus</name>
    <dbReference type="NCBI Taxonomy" id="1851148"/>
    <lineage>
        <taxon>Bacteria</taxon>
        <taxon>Pseudomonadati</taxon>
        <taxon>Planctomycetota</taxon>
        <taxon>Phycisphaerae</taxon>
        <taxon>Sedimentisphaerales</taxon>
        <taxon>Sedimentisphaeraceae</taxon>
        <taxon>Limihaloglobus</taxon>
    </lineage>
</organism>
<dbReference type="PANTHER" id="PTHR30028:SF0">
    <property type="entry name" value="PROTEIN ALUMINUM SENSITIVE 3"/>
    <property type="match status" value="1"/>
</dbReference>
<keyword evidence="5 6" id="KW-0472">Membrane</keyword>